<reference evidence="2 3" key="1">
    <citation type="submission" date="2019-12" db="EMBL/GenBank/DDBJ databases">
        <title>Novel species isolated from a subtropical stream in China.</title>
        <authorList>
            <person name="Lu H."/>
        </authorList>
    </citation>
    <scope>NUCLEOTIDE SEQUENCE [LARGE SCALE GENOMIC DNA]</scope>
    <source>
        <strain evidence="2 3">FT109W</strain>
    </source>
</reference>
<comment type="caution">
    <text evidence="2">The sequence shown here is derived from an EMBL/GenBank/DDBJ whole genome shotgun (WGS) entry which is preliminary data.</text>
</comment>
<feature type="transmembrane region" description="Helical" evidence="1">
    <location>
        <begin position="54"/>
        <end position="76"/>
    </location>
</feature>
<evidence type="ECO:0000256" key="1">
    <source>
        <dbReference type="SAM" id="Phobius"/>
    </source>
</evidence>
<sequence length="117" mass="12034">MDWLWLFAVADGGALPGHLQALRWSMRGGTLRIWGRVAYACPGARGDGTVACGWSAGGGLVDCLLLSLVFLGSLIGGGSSGLKRYGSAVVLQLGLASFAPAVLEIFKAYVFFGAIAG</sequence>
<dbReference type="Proteomes" id="UP000466332">
    <property type="component" value="Unassembled WGS sequence"/>
</dbReference>
<evidence type="ECO:0000313" key="3">
    <source>
        <dbReference type="Proteomes" id="UP000466332"/>
    </source>
</evidence>
<name>A0ABW9WH39_9BURK</name>
<dbReference type="EMBL" id="WWCS01000007">
    <property type="protein sequence ID" value="MYN40393.1"/>
    <property type="molecule type" value="Genomic_DNA"/>
</dbReference>
<organism evidence="2 3">
    <name type="scientific">Duganella margarita</name>
    <dbReference type="NCBI Taxonomy" id="2692170"/>
    <lineage>
        <taxon>Bacteria</taxon>
        <taxon>Pseudomonadati</taxon>
        <taxon>Pseudomonadota</taxon>
        <taxon>Betaproteobacteria</taxon>
        <taxon>Burkholderiales</taxon>
        <taxon>Oxalobacteraceae</taxon>
        <taxon>Telluria group</taxon>
        <taxon>Duganella</taxon>
    </lineage>
</organism>
<gene>
    <name evidence="2" type="ORF">GTP55_13520</name>
</gene>
<protein>
    <submittedName>
        <fullName evidence="2">Uncharacterized protein</fullName>
    </submittedName>
</protein>
<dbReference type="RefSeq" id="WP_161045450.1">
    <property type="nucleotide sequence ID" value="NZ_WWCS01000007.1"/>
</dbReference>
<keyword evidence="1" id="KW-0812">Transmembrane</keyword>
<keyword evidence="1" id="KW-1133">Transmembrane helix</keyword>
<feature type="transmembrane region" description="Helical" evidence="1">
    <location>
        <begin position="88"/>
        <end position="112"/>
    </location>
</feature>
<evidence type="ECO:0000313" key="2">
    <source>
        <dbReference type="EMBL" id="MYN40393.1"/>
    </source>
</evidence>
<proteinExistence type="predicted"/>
<keyword evidence="3" id="KW-1185">Reference proteome</keyword>
<accession>A0ABW9WH39</accession>
<keyword evidence="1" id="KW-0472">Membrane</keyword>